<dbReference type="InterPro" id="IPR049625">
    <property type="entry name" value="Glyco_transf_61_cat"/>
</dbReference>
<keyword evidence="7" id="KW-0808">Transferase</keyword>
<comment type="catalytic activity">
    <reaction evidence="17">
        <text>3-O-(alpha-D-mannosyl)-L-threonyl-[protein] + UDP-N-acetyl-alpha-D-glucosamine = 3-O-(N-acetyl-beta-D-glucosaminyl-(1-&gt;4)-alpha-D-mannosyl)-L-threonyl-[protein] + UDP + H(+)</text>
        <dbReference type="Rhea" id="RHEA:37663"/>
        <dbReference type="Rhea" id="RHEA-COMP:13547"/>
        <dbReference type="Rhea" id="RHEA-COMP:13618"/>
        <dbReference type="ChEBI" id="CHEBI:15378"/>
        <dbReference type="ChEBI" id="CHEBI:57705"/>
        <dbReference type="ChEBI" id="CHEBI:58223"/>
        <dbReference type="ChEBI" id="CHEBI:137323"/>
        <dbReference type="ChEBI" id="CHEBI:137540"/>
        <dbReference type="EC" id="2.4.1.312"/>
    </reaction>
</comment>
<comment type="pathway">
    <text evidence="2">Protein modification; protein glycosylation.</text>
</comment>
<dbReference type="PANTHER" id="PTHR20961:SF38">
    <property type="entry name" value="PROTEIN O-LINKED-MANNOSE BETA-1,4-N-ACETYLGLUCOSAMINYLTRANSFERASE 2"/>
    <property type="match status" value="1"/>
</dbReference>
<dbReference type="InterPro" id="IPR007657">
    <property type="entry name" value="Glycosyltransferase_61"/>
</dbReference>
<reference evidence="19" key="1">
    <citation type="submission" date="2023-05" db="EMBL/GenBank/DDBJ databases">
        <authorList>
            <person name="Stuckert A."/>
        </authorList>
    </citation>
    <scope>NUCLEOTIDE SEQUENCE</scope>
</reference>
<dbReference type="Proteomes" id="UP001162483">
    <property type="component" value="Unassembled WGS sequence"/>
</dbReference>
<proteinExistence type="inferred from homology"/>
<comment type="subcellular location">
    <subcellularLocation>
        <location evidence="1">Endoplasmic reticulum membrane</location>
        <topology evidence="1">Single-pass type II membrane protein</topology>
    </subcellularLocation>
</comment>
<keyword evidence="10" id="KW-0735">Signal-anchor</keyword>
<dbReference type="PANTHER" id="PTHR20961">
    <property type="entry name" value="GLYCOSYLTRANSFERASE"/>
    <property type="match status" value="1"/>
</dbReference>
<evidence type="ECO:0000256" key="7">
    <source>
        <dbReference type="ARBA" id="ARBA00022679"/>
    </source>
</evidence>
<evidence type="ECO:0000256" key="14">
    <source>
        <dbReference type="ARBA" id="ARBA00030318"/>
    </source>
</evidence>
<dbReference type="InterPro" id="IPR013783">
    <property type="entry name" value="Ig-like_fold"/>
</dbReference>
<accession>A0ABN9HPM6</accession>
<dbReference type="Pfam" id="PF04577">
    <property type="entry name" value="Glyco_transf_61"/>
    <property type="match status" value="1"/>
</dbReference>
<evidence type="ECO:0000256" key="10">
    <source>
        <dbReference type="ARBA" id="ARBA00022968"/>
    </source>
</evidence>
<keyword evidence="9" id="KW-0256">Endoplasmic reticulum</keyword>
<evidence type="ECO:0000256" key="4">
    <source>
        <dbReference type="ARBA" id="ARBA00012823"/>
    </source>
</evidence>
<dbReference type="SUPFAM" id="SSF49265">
    <property type="entry name" value="Fibronectin type III"/>
    <property type="match status" value="1"/>
</dbReference>
<keyword evidence="11" id="KW-1133">Transmembrane helix</keyword>
<protein>
    <recommendedName>
        <fullName evidence="5">Protein O-linked-mannose beta-1,4-N-acetylglucosaminyltransferase 2</fullName>
        <ecNumber evidence="4">2.4.1.312</ecNumber>
    </recommendedName>
    <alternativeName>
        <fullName evidence="14">Extracellular O-linked N-acetylglucosamine transferase-like</fullName>
    </alternativeName>
    <alternativeName>
        <fullName evidence="15">Glycosyltransferase-like domain-containing protein 2</fullName>
    </alternativeName>
</protein>
<evidence type="ECO:0000256" key="6">
    <source>
        <dbReference type="ARBA" id="ARBA00022676"/>
    </source>
</evidence>
<dbReference type="Gene3D" id="2.60.40.10">
    <property type="entry name" value="Immunoglobulins"/>
    <property type="match status" value="1"/>
</dbReference>
<evidence type="ECO:0000313" key="19">
    <source>
        <dbReference type="EMBL" id="CAI9623750.1"/>
    </source>
</evidence>
<comment type="similarity">
    <text evidence="3">Belongs to the glycosyltransferase 61 family.</text>
</comment>
<dbReference type="InterPro" id="IPR003961">
    <property type="entry name" value="FN3_dom"/>
</dbReference>
<evidence type="ECO:0000256" key="8">
    <source>
        <dbReference type="ARBA" id="ARBA00022692"/>
    </source>
</evidence>
<evidence type="ECO:0000256" key="12">
    <source>
        <dbReference type="ARBA" id="ARBA00023136"/>
    </source>
</evidence>
<evidence type="ECO:0000256" key="2">
    <source>
        <dbReference type="ARBA" id="ARBA00004922"/>
    </source>
</evidence>
<evidence type="ECO:0000256" key="11">
    <source>
        <dbReference type="ARBA" id="ARBA00022989"/>
    </source>
</evidence>
<name>A0ABN9HPM6_9NEOB</name>
<keyword evidence="12" id="KW-0472">Membrane</keyword>
<feature type="domain" description="Fibronectin type-III" evidence="18">
    <location>
        <begin position="485"/>
        <end position="584"/>
    </location>
</feature>
<dbReference type="EMBL" id="CATNWA010021748">
    <property type="protein sequence ID" value="CAI9623750.1"/>
    <property type="molecule type" value="Genomic_DNA"/>
</dbReference>
<keyword evidence="13" id="KW-0325">Glycoprotein</keyword>
<keyword evidence="6" id="KW-0328">Glycosyltransferase</keyword>
<sequence>MWYFCRMNISAVFNALLVSILAAVLWKHVKLWEQFSIIEEELDLTRQSQELSQVRIDYQAALYALVEDGTKMVCTGRMHTDRVCRFESLCFSTEAEEFVFFHSNSSIMLPNLGARRFQPALLDLSSVDDHNTQYFNFVELPAAALKFMPKPVFVPDVALIMNRFNPDNLMHVFHDDLLPIFYTMQQFPDLDLDSRLFFMEGWGEGSHFDIYKFMSNKQPLLKEQLKTLGRLLCFTKAYVGLTKITTWYQYGFVQPQGPKANLLVSGNEIRHFAKFILGKLNISSDQSITEDYIVLFTRSINRLIVNEAELLLALAQEFQMRTITVSLEDNSFAEIVRLISNASMLVSMHGAQLVMSLFLPRGAAVVELFPYAINPDHYTPYKTLATLPGMELQYVAWQNTEEKNTVTYPERSWEQGGIAHLDVFEQERITKSKEVPRHLCCRNPEWLFRIYQDTKVDVSSLIKVIRGVVKTKPVSRKQKFANGLYPGKVRECKCQASSSGASVTKLSVSWQIPWNLKYLKVRDVKYEVWIQEQGENTYMPYILSYQNHTFSENIKPSTTYLVWIRCIFNKTLLGPFAEVLMCKT</sequence>
<keyword evidence="8" id="KW-0812">Transmembrane</keyword>
<evidence type="ECO:0000256" key="15">
    <source>
        <dbReference type="ARBA" id="ARBA00032859"/>
    </source>
</evidence>
<evidence type="ECO:0000256" key="16">
    <source>
        <dbReference type="ARBA" id="ARBA00045959"/>
    </source>
</evidence>
<gene>
    <name evidence="19" type="ORF">SPARVUS_LOCUS16521498</name>
</gene>
<dbReference type="InterPro" id="IPR036116">
    <property type="entry name" value="FN3_sf"/>
</dbReference>
<organism evidence="19 20">
    <name type="scientific">Staurois parvus</name>
    <dbReference type="NCBI Taxonomy" id="386267"/>
    <lineage>
        <taxon>Eukaryota</taxon>
        <taxon>Metazoa</taxon>
        <taxon>Chordata</taxon>
        <taxon>Craniata</taxon>
        <taxon>Vertebrata</taxon>
        <taxon>Euteleostomi</taxon>
        <taxon>Amphibia</taxon>
        <taxon>Batrachia</taxon>
        <taxon>Anura</taxon>
        <taxon>Neobatrachia</taxon>
        <taxon>Ranoidea</taxon>
        <taxon>Ranidae</taxon>
        <taxon>Staurois</taxon>
    </lineage>
</organism>
<evidence type="ECO:0000256" key="5">
    <source>
        <dbReference type="ARBA" id="ARBA00020030"/>
    </source>
</evidence>
<comment type="caution">
    <text evidence="19">The sequence shown here is derived from an EMBL/GenBank/DDBJ whole genome shotgun (WGS) entry which is preliminary data.</text>
</comment>
<evidence type="ECO:0000256" key="9">
    <source>
        <dbReference type="ARBA" id="ARBA00022824"/>
    </source>
</evidence>
<keyword evidence="20" id="KW-1185">Reference proteome</keyword>
<comment type="function">
    <text evidence="16">O-linked mannose beta-1,4-N-acetylglucosaminyltransferase that transfers UDP-N-acetyl-D-glucosamine to the 4-position of the mannose to generate N-acetyl-D-glucosamine-beta-1,4-O-D-mannosylprotein. Involved in the biosynthesis of the phosphorylated O-mannosyl trisaccharide (N-acetylgalactosamine-beta-3-N-acetylglucosamine-beta-4-(phosphate-6-)mannose), a carbohydrate structure present in alpha-dystroglycan (DAG1), which is required for binding laminin G-like domain-containing extracellular proteins with high affinity.</text>
</comment>
<evidence type="ECO:0000259" key="18">
    <source>
        <dbReference type="PROSITE" id="PS50853"/>
    </source>
</evidence>
<evidence type="ECO:0000256" key="13">
    <source>
        <dbReference type="ARBA" id="ARBA00023180"/>
    </source>
</evidence>
<dbReference type="EC" id="2.4.1.312" evidence="4"/>
<evidence type="ECO:0000256" key="17">
    <source>
        <dbReference type="ARBA" id="ARBA00048274"/>
    </source>
</evidence>
<evidence type="ECO:0000256" key="1">
    <source>
        <dbReference type="ARBA" id="ARBA00004648"/>
    </source>
</evidence>
<dbReference type="PROSITE" id="PS50853">
    <property type="entry name" value="FN3"/>
    <property type="match status" value="1"/>
</dbReference>
<evidence type="ECO:0000313" key="20">
    <source>
        <dbReference type="Proteomes" id="UP001162483"/>
    </source>
</evidence>
<evidence type="ECO:0000256" key="3">
    <source>
        <dbReference type="ARBA" id="ARBA00005449"/>
    </source>
</evidence>